<protein>
    <submittedName>
        <fullName evidence="2">Uncharacterized protein</fullName>
    </submittedName>
</protein>
<reference evidence="2 3" key="1">
    <citation type="submission" date="2015-07" db="EMBL/GenBank/DDBJ databases">
        <authorList>
            <person name="Cajimat M.N.B."/>
            <person name="Milazzo M.L."/>
            <person name="Fulhorst C.F."/>
        </authorList>
    </citation>
    <scope>NUCLEOTIDE SEQUENCE [LARGE SCALE GENOMIC DNA]</scope>
    <source>
        <strain evidence="2">Single colony</strain>
    </source>
</reference>
<proteinExistence type="predicted"/>
<keyword evidence="3" id="KW-1185">Reference proteome</keyword>
<sequence length="393" mass="44038">MTTAAENENIYFKAQVEDAFRDVQESEAAKVNNLELEMQRRETLCVRQVRLAQAHLDLLEIELKHRLEEANPADRREAAQECRLHVQETGEETHRELATLIPRLQACVRHEKETKEEIDRFEGRGARRHRIMKSKKTAFAAFLDALGNMQGKEAYLKAKRDGLLSLGQLYGDAARGSVDLQAPPAYDDSRPPSARRLWAAEYEALAAEDPRSPSVRDEAGFWAAEYEALEERERAEHQAAGSSDPFEPGNRRGSHNSPQADREREEIRAAAAFFADEARGHTPEEHAAAHASPSHPPPRVLRPRLRLDTRDPNQRTVHAQATSHRVSISRFTAALSPSLDPAAAAHIDWSNLPSSATSIPESYRAFLVPSDVQVIHTRGASHRHAHVFRPAAE</sequence>
<evidence type="ECO:0000256" key="1">
    <source>
        <dbReference type="SAM" id="MobiDB-lite"/>
    </source>
</evidence>
<organism evidence="2 3">
    <name type="scientific">Rhodotorula toruloides</name>
    <name type="common">Yeast</name>
    <name type="synonym">Rhodosporidium toruloides</name>
    <dbReference type="NCBI Taxonomy" id="5286"/>
    <lineage>
        <taxon>Eukaryota</taxon>
        <taxon>Fungi</taxon>
        <taxon>Dikarya</taxon>
        <taxon>Basidiomycota</taxon>
        <taxon>Pucciniomycotina</taxon>
        <taxon>Microbotryomycetes</taxon>
        <taxon>Sporidiobolales</taxon>
        <taxon>Sporidiobolaceae</taxon>
        <taxon>Rhodotorula</taxon>
    </lineage>
</organism>
<name>A0A0K3CFS2_RHOTO</name>
<dbReference type="EMBL" id="CWKI01000006">
    <property type="protein sequence ID" value="CTR07360.1"/>
    <property type="molecule type" value="Genomic_DNA"/>
</dbReference>
<dbReference type="Proteomes" id="UP000199069">
    <property type="component" value="Unassembled WGS sequence"/>
</dbReference>
<evidence type="ECO:0000313" key="3">
    <source>
        <dbReference type="Proteomes" id="UP000199069"/>
    </source>
</evidence>
<evidence type="ECO:0000313" key="2">
    <source>
        <dbReference type="EMBL" id="CTR07360.1"/>
    </source>
</evidence>
<feature type="region of interest" description="Disordered" evidence="1">
    <location>
        <begin position="281"/>
        <end position="305"/>
    </location>
</feature>
<feature type="region of interest" description="Disordered" evidence="1">
    <location>
        <begin position="232"/>
        <end position="264"/>
    </location>
</feature>
<gene>
    <name evidence="2" type="primary">FGENESH: predicted gene_6.143</name>
    <name evidence="2" type="ORF">BN2166_0032210</name>
</gene>
<accession>A0A0K3CFS2</accession>
<dbReference type="AlphaFoldDB" id="A0A0K3CFS2"/>